<gene>
    <name evidence="1" type="ORF">QR98_0101190</name>
</gene>
<name>A0A132AKN2_SARSC</name>
<sequence length="59" mass="6639">MISISAGMNGKSKINKTKQNKIFCFVIETERRLINTKLLLILITKLLGNVLSFRTLSVS</sequence>
<protein>
    <submittedName>
        <fullName evidence="1">Uncharacterized protein</fullName>
    </submittedName>
</protein>
<accession>A0A132AKN2</accession>
<dbReference type="AlphaFoldDB" id="A0A132AKN2"/>
<reference evidence="1 2" key="1">
    <citation type="journal article" date="2015" name="Parasit. Vectors">
        <title>Draft genome of the scabies mite.</title>
        <authorList>
            <person name="Rider S.D.Jr."/>
            <person name="Morgan M.S."/>
            <person name="Arlian L.G."/>
        </authorList>
    </citation>
    <scope>NUCLEOTIDE SEQUENCE [LARGE SCALE GENOMIC DNA]</scope>
    <source>
        <strain evidence="1">Arlian Lab</strain>
    </source>
</reference>
<organism evidence="1 2">
    <name type="scientific">Sarcoptes scabiei</name>
    <name type="common">Itch mite</name>
    <name type="synonym">Acarus scabiei</name>
    <dbReference type="NCBI Taxonomy" id="52283"/>
    <lineage>
        <taxon>Eukaryota</taxon>
        <taxon>Metazoa</taxon>
        <taxon>Ecdysozoa</taxon>
        <taxon>Arthropoda</taxon>
        <taxon>Chelicerata</taxon>
        <taxon>Arachnida</taxon>
        <taxon>Acari</taxon>
        <taxon>Acariformes</taxon>
        <taxon>Sarcoptiformes</taxon>
        <taxon>Astigmata</taxon>
        <taxon>Psoroptidia</taxon>
        <taxon>Sarcoptoidea</taxon>
        <taxon>Sarcoptidae</taxon>
        <taxon>Sarcoptinae</taxon>
        <taxon>Sarcoptes</taxon>
    </lineage>
</organism>
<evidence type="ECO:0000313" key="2">
    <source>
        <dbReference type="Proteomes" id="UP000616769"/>
    </source>
</evidence>
<evidence type="ECO:0000313" key="1">
    <source>
        <dbReference type="EMBL" id="KPM11546.1"/>
    </source>
</evidence>
<proteinExistence type="predicted"/>
<dbReference type="Proteomes" id="UP000616769">
    <property type="component" value="Unassembled WGS sequence"/>
</dbReference>
<dbReference type="EMBL" id="JXLN01017427">
    <property type="protein sequence ID" value="KPM11546.1"/>
    <property type="molecule type" value="Genomic_DNA"/>
</dbReference>
<comment type="caution">
    <text evidence="1">The sequence shown here is derived from an EMBL/GenBank/DDBJ whole genome shotgun (WGS) entry which is preliminary data.</text>
</comment>
<dbReference type="VEuPathDB" id="VectorBase:SSCA008750"/>